<dbReference type="EMBL" id="VORU01000001">
    <property type="protein sequence ID" value="TXD70527.1"/>
    <property type="molecule type" value="Genomic_DNA"/>
</dbReference>
<dbReference type="Proteomes" id="UP000321945">
    <property type="component" value="Unassembled WGS sequence"/>
</dbReference>
<keyword evidence="1" id="KW-0472">Membrane</keyword>
<evidence type="ECO:0000313" key="2">
    <source>
        <dbReference type="EMBL" id="TXD70527.1"/>
    </source>
</evidence>
<sequence>MNWKKIVLIIFGILGIIVLLFGGFIGYIYYERLGRYPTNTAKYPHEIGYINPETSEFSEGFELCDSSLKPFGYYHSARGIFNGEKYQFRKTISEKYTNNGYTDSGFVNVRFLLNCNGKVGNVEINELNTDYEKTDLNDELVDQLVTLSIAKQNWIPKEIEGKTYDSYMYLIFKIEDGEVLEILP</sequence>
<evidence type="ECO:0000313" key="3">
    <source>
        <dbReference type="Proteomes" id="UP000321945"/>
    </source>
</evidence>
<evidence type="ECO:0000256" key="1">
    <source>
        <dbReference type="SAM" id="Phobius"/>
    </source>
</evidence>
<dbReference type="RefSeq" id="WP_111813236.1">
    <property type="nucleotide sequence ID" value="NZ_CBCRZQ010000001.1"/>
</dbReference>
<gene>
    <name evidence="2" type="ORF">ESV24_00060</name>
</gene>
<reference evidence="2 3" key="1">
    <citation type="submission" date="2019-08" db="EMBL/GenBank/DDBJ databases">
        <title>Genome of Aequorivita lipolytica Y10-2 (type strain).</title>
        <authorList>
            <person name="Bowman J.P."/>
        </authorList>
    </citation>
    <scope>NUCLEOTIDE SEQUENCE [LARGE SCALE GENOMIC DNA]</scope>
    <source>
        <strain evidence="2 3">Y10-2</strain>
    </source>
</reference>
<evidence type="ECO:0008006" key="4">
    <source>
        <dbReference type="Google" id="ProtNLM"/>
    </source>
</evidence>
<organism evidence="2 3">
    <name type="scientific">Aequorivita lipolytica</name>
    <dbReference type="NCBI Taxonomy" id="153267"/>
    <lineage>
        <taxon>Bacteria</taxon>
        <taxon>Pseudomonadati</taxon>
        <taxon>Bacteroidota</taxon>
        <taxon>Flavobacteriia</taxon>
        <taxon>Flavobacteriales</taxon>
        <taxon>Flavobacteriaceae</taxon>
        <taxon>Aequorivita</taxon>
    </lineage>
</organism>
<comment type="caution">
    <text evidence="2">The sequence shown here is derived from an EMBL/GenBank/DDBJ whole genome shotgun (WGS) entry which is preliminary data.</text>
</comment>
<keyword evidence="1" id="KW-1133">Transmembrane helix</keyword>
<keyword evidence="3" id="KW-1185">Reference proteome</keyword>
<proteinExistence type="predicted"/>
<name>A0A5C6YU28_9FLAO</name>
<accession>A0A5C6YU28</accession>
<protein>
    <recommendedName>
        <fullName evidence="4">TonB C-terminal domain-containing protein</fullName>
    </recommendedName>
</protein>
<keyword evidence="1" id="KW-0812">Transmembrane</keyword>
<dbReference type="OrthoDB" id="883593at2"/>
<feature type="transmembrane region" description="Helical" evidence="1">
    <location>
        <begin position="6"/>
        <end position="30"/>
    </location>
</feature>
<dbReference type="AlphaFoldDB" id="A0A5C6YU28"/>